<sequence>MVNESTTDRVIRVIVGIILGILALEHTAGSVGTWIFGILALIALVTGVTGICGLYRLFGIRTCPLPASPKPKDPS</sequence>
<evidence type="ECO:0000313" key="4">
    <source>
        <dbReference type="Proteomes" id="UP000242699"/>
    </source>
</evidence>
<dbReference type="InterPro" id="IPR021309">
    <property type="entry name" value="YgaP-like_TM"/>
</dbReference>
<accession>A0A2T2WUR3</accession>
<dbReference type="EMBL" id="PXYT01000046">
    <property type="protein sequence ID" value="PSR25971.1"/>
    <property type="molecule type" value="Genomic_DNA"/>
</dbReference>
<keyword evidence="1" id="KW-1133">Transmembrane helix</keyword>
<reference evidence="3 4" key="1">
    <citation type="journal article" date="2014" name="BMC Genomics">
        <title>Comparison of environmental and isolate Sulfobacillus genomes reveals diverse carbon, sulfur, nitrogen, and hydrogen metabolisms.</title>
        <authorList>
            <person name="Justice N.B."/>
            <person name="Norman A."/>
            <person name="Brown C.T."/>
            <person name="Singh A."/>
            <person name="Thomas B.C."/>
            <person name="Banfield J.F."/>
        </authorList>
    </citation>
    <scope>NUCLEOTIDE SEQUENCE [LARGE SCALE GENOMIC DNA]</scope>
    <source>
        <strain evidence="3">AMDSBA1</strain>
    </source>
</reference>
<evidence type="ECO:0000259" key="2">
    <source>
        <dbReference type="Pfam" id="PF11127"/>
    </source>
</evidence>
<keyword evidence="1" id="KW-0812">Transmembrane</keyword>
<evidence type="ECO:0000313" key="3">
    <source>
        <dbReference type="EMBL" id="PSR25971.1"/>
    </source>
</evidence>
<name>A0A2T2WUR3_9FIRM</name>
<proteinExistence type="predicted"/>
<dbReference type="Proteomes" id="UP000242699">
    <property type="component" value="Unassembled WGS sequence"/>
</dbReference>
<feature type="transmembrane region" description="Helical" evidence="1">
    <location>
        <begin position="34"/>
        <end position="58"/>
    </location>
</feature>
<dbReference type="AlphaFoldDB" id="A0A2T2WUR3"/>
<feature type="transmembrane region" description="Helical" evidence="1">
    <location>
        <begin position="9"/>
        <end position="28"/>
    </location>
</feature>
<protein>
    <submittedName>
        <fullName evidence="3">DUF2892 domain-containing protein</fullName>
    </submittedName>
</protein>
<feature type="domain" description="Inner membrane protein YgaP-like transmembrane" evidence="2">
    <location>
        <begin position="2"/>
        <end position="65"/>
    </location>
</feature>
<dbReference type="Pfam" id="PF11127">
    <property type="entry name" value="YgaP-like_TM"/>
    <property type="match status" value="1"/>
</dbReference>
<evidence type="ECO:0000256" key="1">
    <source>
        <dbReference type="SAM" id="Phobius"/>
    </source>
</evidence>
<comment type="caution">
    <text evidence="3">The sequence shown here is derived from an EMBL/GenBank/DDBJ whole genome shotgun (WGS) entry which is preliminary data.</text>
</comment>
<keyword evidence="1" id="KW-0472">Membrane</keyword>
<gene>
    <name evidence="3" type="ORF">C7B43_15540</name>
</gene>
<organism evidence="3 4">
    <name type="scientific">Sulfobacillus benefaciens</name>
    <dbReference type="NCBI Taxonomy" id="453960"/>
    <lineage>
        <taxon>Bacteria</taxon>
        <taxon>Bacillati</taxon>
        <taxon>Bacillota</taxon>
        <taxon>Clostridia</taxon>
        <taxon>Eubacteriales</taxon>
        <taxon>Clostridiales Family XVII. Incertae Sedis</taxon>
        <taxon>Sulfobacillus</taxon>
    </lineage>
</organism>